<accession>A0A2S8F1K6</accession>
<comment type="caution">
    <text evidence="2">The sequence shown here is derived from an EMBL/GenBank/DDBJ whole genome shotgun (WGS) entry which is preliminary data.</text>
</comment>
<dbReference type="SUPFAM" id="SSF160631">
    <property type="entry name" value="SMI1/KNR4-like"/>
    <property type="match status" value="1"/>
</dbReference>
<dbReference type="EMBL" id="PUIA01000069">
    <property type="protein sequence ID" value="PQO26058.1"/>
    <property type="molecule type" value="Genomic_DNA"/>
</dbReference>
<reference evidence="2 3" key="1">
    <citation type="submission" date="2018-02" db="EMBL/GenBank/DDBJ databases">
        <title>Comparative genomes isolates from brazilian mangrove.</title>
        <authorList>
            <person name="Araujo J.E."/>
            <person name="Taketani R.G."/>
            <person name="Silva M.C.P."/>
            <person name="Loureco M.V."/>
            <person name="Andreote F.D."/>
        </authorList>
    </citation>
    <scope>NUCLEOTIDE SEQUENCE [LARGE SCALE GENOMIC DNA]</scope>
    <source>
        <strain evidence="2 3">HEX-2 MGV</strain>
    </source>
</reference>
<organism evidence="2 3">
    <name type="scientific">Blastopirellula marina</name>
    <dbReference type="NCBI Taxonomy" id="124"/>
    <lineage>
        <taxon>Bacteria</taxon>
        <taxon>Pseudomonadati</taxon>
        <taxon>Planctomycetota</taxon>
        <taxon>Planctomycetia</taxon>
        <taxon>Pirellulales</taxon>
        <taxon>Pirellulaceae</taxon>
        <taxon>Blastopirellula</taxon>
    </lineage>
</organism>
<proteinExistence type="predicted"/>
<dbReference type="RefSeq" id="WP_105357730.1">
    <property type="nucleotide sequence ID" value="NZ_PUIA01000069.1"/>
</dbReference>
<feature type="domain" description="Knr4/Smi1-like" evidence="1">
    <location>
        <begin position="45"/>
        <end position="169"/>
    </location>
</feature>
<gene>
    <name evidence="2" type="ORF">C5Y96_21655</name>
</gene>
<evidence type="ECO:0000259" key="1">
    <source>
        <dbReference type="Pfam" id="PF09346"/>
    </source>
</evidence>
<protein>
    <recommendedName>
        <fullName evidence="1">Knr4/Smi1-like domain-containing protein</fullName>
    </recommendedName>
</protein>
<dbReference type="InterPro" id="IPR018958">
    <property type="entry name" value="Knr4/Smi1-like_dom"/>
</dbReference>
<sequence>MSVESFLTHVKAPSPMFHCYECGDRSESLALIAPLSHTLGPPADLTAIQLLQEYLGPQADAFVDLYSEHDGFTLYRDRQGDAEGLRFFPVEQWERLTQSMKESFSAMGFEPEEWPEAAVDSLAFGEIPHSGNFLTVKISGSKRGQVFYADHDDFTEEAFAKSLSEFLARIVEDPAQFLYDAGCYTRYSDGSTSAQWIPKQFEAR</sequence>
<name>A0A2S8F1K6_9BACT</name>
<evidence type="ECO:0000313" key="2">
    <source>
        <dbReference type="EMBL" id="PQO26058.1"/>
    </source>
</evidence>
<dbReference type="OrthoDB" id="6057387at2"/>
<dbReference type="Proteomes" id="UP000240009">
    <property type="component" value="Unassembled WGS sequence"/>
</dbReference>
<evidence type="ECO:0000313" key="3">
    <source>
        <dbReference type="Proteomes" id="UP000240009"/>
    </source>
</evidence>
<dbReference type="AlphaFoldDB" id="A0A2S8F1K6"/>
<dbReference type="Pfam" id="PF09346">
    <property type="entry name" value="SMI1_KNR4"/>
    <property type="match status" value="1"/>
</dbReference>
<dbReference type="InterPro" id="IPR037883">
    <property type="entry name" value="Knr4/Smi1-like_sf"/>
</dbReference>